<dbReference type="PANTHER" id="PTHR30005">
    <property type="entry name" value="EXOPOLYPHOSPHATASE"/>
    <property type="match status" value="1"/>
</dbReference>
<dbReference type="InterPro" id="IPR043129">
    <property type="entry name" value="ATPase_NBD"/>
</dbReference>
<dbReference type="SUPFAM" id="SSF53067">
    <property type="entry name" value="Actin-like ATPase domain"/>
    <property type="match status" value="2"/>
</dbReference>
<keyword evidence="4" id="KW-1185">Reference proteome</keyword>
<name>A0ABR5F8Q5_9ACTN</name>
<protein>
    <submittedName>
        <fullName evidence="3">Exopolyphosphatase</fullName>
    </submittedName>
</protein>
<feature type="domain" description="Ppx/GppA phosphatase N-terminal" evidence="2">
    <location>
        <begin position="60"/>
        <end position="337"/>
    </location>
</feature>
<organism evidence="3 4">
    <name type="scientific">Protofrankia coriariae</name>
    <dbReference type="NCBI Taxonomy" id="1562887"/>
    <lineage>
        <taxon>Bacteria</taxon>
        <taxon>Bacillati</taxon>
        <taxon>Actinomycetota</taxon>
        <taxon>Actinomycetes</taxon>
        <taxon>Frankiales</taxon>
        <taxon>Frankiaceae</taxon>
        <taxon>Protofrankia</taxon>
    </lineage>
</organism>
<feature type="region of interest" description="Disordered" evidence="1">
    <location>
        <begin position="23"/>
        <end position="57"/>
    </location>
</feature>
<dbReference type="InterPro" id="IPR003695">
    <property type="entry name" value="Ppx_GppA_N"/>
</dbReference>
<accession>A0ABR5F8Q5</accession>
<dbReference type="CDD" id="cd24119">
    <property type="entry name" value="ASKHA_NBD_MtPPX2-like"/>
    <property type="match status" value="1"/>
</dbReference>
<dbReference type="EMBL" id="JWIO01000001">
    <property type="protein sequence ID" value="KLL13105.1"/>
    <property type="molecule type" value="Genomic_DNA"/>
</dbReference>
<dbReference type="Gene3D" id="3.30.420.150">
    <property type="entry name" value="Exopolyphosphatase. Domain 2"/>
    <property type="match status" value="1"/>
</dbReference>
<gene>
    <name evidence="3" type="ORF">FrCorBMG51_00890</name>
</gene>
<dbReference type="Proteomes" id="UP000035425">
    <property type="component" value="Unassembled WGS sequence"/>
</dbReference>
<reference evidence="3 4" key="1">
    <citation type="submission" date="2014-12" db="EMBL/GenBank/DDBJ databases">
        <title>Frankia sp. BMG5.1 draft genome.</title>
        <authorList>
            <person name="Gtari M."/>
            <person name="Ghodhbane-Gtari F."/>
            <person name="Nouioui I."/>
            <person name="Ktari A."/>
            <person name="Hezbri K."/>
            <person name="Mimouni W."/>
            <person name="Sbissi I."/>
            <person name="Ayari A."/>
            <person name="Yamanaka T."/>
            <person name="Normand P."/>
            <person name="Tisa L.S."/>
            <person name="Boudabous A."/>
        </authorList>
    </citation>
    <scope>NUCLEOTIDE SEQUENCE [LARGE SCALE GENOMIC DNA]</scope>
    <source>
        <strain evidence="3 4">BMG5.1</strain>
    </source>
</reference>
<sequence>MTRVAAIDCGTNSIRLLVAETASGADASPTPDGRPDPVADHASGAGRASDRQAVAATPRLRDLTRRMEIVRLGAGVDRTGELSPEALERTFAALREYAAEIDRLGASRVRMVATSATRDARNRDVLVAGVRAILGVEPEVITGDEEAALSYAGATGELRGHPEPFVVADIGGGSTELVLGDAARVHAAKSVNVGCVRLAERHLHDDPPAPAQLAAVVADAHAAFDLAERTVAIRSAATLIGVAGTVTTVAALAADLPGYDPDRIHLSVTSVSDVAAVADRLAAMSHAQRAALPVMHPGRVDVIVAGALVLRTLLERVGATSVIASEHDILDGIALSLLVP</sequence>
<evidence type="ECO:0000256" key="1">
    <source>
        <dbReference type="SAM" id="MobiDB-lite"/>
    </source>
</evidence>
<dbReference type="RefSeq" id="WP_047221231.1">
    <property type="nucleotide sequence ID" value="NZ_JWIO01000001.1"/>
</dbReference>
<dbReference type="Gene3D" id="3.30.420.40">
    <property type="match status" value="1"/>
</dbReference>
<dbReference type="InterPro" id="IPR050273">
    <property type="entry name" value="GppA/Ppx_hydrolase"/>
</dbReference>
<comment type="caution">
    <text evidence="3">The sequence shown here is derived from an EMBL/GenBank/DDBJ whole genome shotgun (WGS) entry which is preliminary data.</text>
</comment>
<evidence type="ECO:0000313" key="4">
    <source>
        <dbReference type="Proteomes" id="UP000035425"/>
    </source>
</evidence>
<proteinExistence type="predicted"/>
<evidence type="ECO:0000313" key="3">
    <source>
        <dbReference type="EMBL" id="KLL13105.1"/>
    </source>
</evidence>
<evidence type="ECO:0000259" key="2">
    <source>
        <dbReference type="Pfam" id="PF02541"/>
    </source>
</evidence>
<dbReference type="PANTHER" id="PTHR30005:SF13">
    <property type="entry name" value="EXOPOLYPHOSPHATASE 2"/>
    <property type="match status" value="1"/>
</dbReference>
<dbReference type="Pfam" id="PF02541">
    <property type="entry name" value="Ppx-GppA"/>
    <property type="match status" value="1"/>
</dbReference>